<comment type="similarity">
    <text evidence="1">Belongs to the prokaryotic molybdopterin-containing oxidoreductase family.</text>
</comment>
<dbReference type="SUPFAM" id="SSF53706">
    <property type="entry name" value="Formate dehydrogenase/DMSO reductase, domains 1-3"/>
    <property type="match status" value="1"/>
</dbReference>
<keyword evidence="3" id="KW-0500">Molybdenum</keyword>
<dbReference type="Pfam" id="PF01568">
    <property type="entry name" value="Molydop_binding"/>
    <property type="match status" value="1"/>
</dbReference>
<sequence>MALDRRGFLKFIGGATAGILATPVVWKSLDDVSIWTQNWSWIPRNIDGANSYVPTVSKLCPSSVGVRVRLVDGRPVRVLTNNDHPLGGGLSSIAAAEVQLLYSPSRMKRPLKRTADGAYVGITWEEAEAMLVEGLKKAKGGDKLAVVSGDETGTINELFTALAAEMGSKSCFLMPGEAQSAAKAWELMGGEGRVGYDIEKSDYVLAIGANVLETWGPVIRNRHAFRVGRPHGEAPAVRFAYAGPVQNNTAATADVWLAIRPGTEAVLALGLANLLIKAGATSPAADFADFKALAAKFTPEQVAAQTGVDAKRLAAVAQELAKAKRPLVIAGSEFGQGGGAAPVLAGLALNALLGSMNREGGIRALPYARKVVPAAMDRKVLLQNDLVAWLGKVASGKSAAPQAVVFYEANPVYALPQADAIKATLAKVPFKVAFTSFLDETAMACDLVLPVPMGLERFDDVDTPYGSGQVVYALAVPALAPLVDARPAGDVIIGVAKKLGADLGVAAFADALKAKAEARGASFTEPSATNAHVSNAVLPVNGIALRSDVLSKAIDVKAPAFPVALAPVAKLNVGTSKTATPPFNTKTVRRWEIQGKELYVMMNGATAAKLGLQKHDRIELSNPAGKFTARVNLFEGVINDTVAVPAGHGHTAFDEFSKGKGENVMRLLAAGAEPGTGLSVWTSAGVNIAKA</sequence>
<name>A0ABY9QZT8_9BACT</name>
<dbReference type="InterPro" id="IPR050612">
    <property type="entry name" value="Prok_Mopterin_Oxidored"/>
</dbReference>
<accession>A0ABY9QZT8</accession>
<keyword evidence="11" id="KW-1185">Reference proteome</keyword>
<dbReference type="InterPro" id="IPR006657">
    <property type="entry name" value="MoPterin_dinucl-bd_dom"/>
</dbReference>
<dbReference type="Proteomes" id="UP001180616">
    <property type="component" value="Chromosome"/>
</dbReference>
<keyword evidence="7" id="KW-0408">Iron</keyword>
<keyword evidence="2" id="KW-0004">4Fe-4S</keyword>
<dbReference type="PROSITE" id="PS51669">
    <property type="entry name" value="4FE4S_MOW_BIS_MGD"/>
    <property type="match status" value="1"/>
</dbReference>
<evidence type="ECO:0000256" key="8">
    <source>
        <dbReference type="ARBA" id="ARBA00023014"/>
    </source>
</evidence>
<dbReference type="RefSeq" id="WP_309541072.1">
    <property type="nucleotide sequence ID" value="NZ_CP133659.1"/>
</dbReference>
<dbReference type="Pfam" id="PF00384">
    <property type="entry name" value="Molybdopterin"/>
    <property type="match status" value="1"/>
</dbReference>
<keyword evidence="5" id="KW-0732">Signal</keyword>
<dbReference type="Gene3D" id="3.40.50.740">
    <property type="match status" value="1"/>
</dbReference>
<dbReference type="Gene3D" id="2.20.25.90">
    <property type="entry name" value="ADC-like domains"/>
    <property type="match status" value="1"/>
</dbReference>
<dbReference type="InterPro" id="IPR009010">
    <property type="entry name" value="Asp_de-COase-like_dom_sf"/>
</dbReference>
<evidence type="ECO:0000259" key="9">
    <source>
        <dbReference type="PROSITE" id="PS51669"/>
    </source>
</evidence>
<dbReference type="Gene3D" id="3.40.228.10">
    <property type="entry name" value="Dimethylsulfoxide Reductase, domain 2"/>
    <property type="match status" value="1"/>
</dbReference>
<keyword evidence="4" id="KW-0479">Metal-binding</keyword>
<evidence type="ECO:0000256" key="6">
    <source>
        <dbReference type="ARBA" id="ARBA00023002"/>
    </source>
</evidence>
<dbReference type="InterPro" id="IPR006963">
    <property type="entry name" value="Mopterin_OxRdtase_4Fe-4S_dom"/>
</dbReference>
<dbReference type="NCBIfam" id="NF041783">
    <property type="entry name" value="mnquin_red_QrcB"/>
    <property type="match status" value="1"/>
</dbReference>
<dbReference type="Gene3D" id="3.30.2070.10">
    <property type="entry name" value="Formate dehydrogenase/DMSO reductase"/>
    <property type="match status" value="1"/>
</dbReference>
<dbReference type="PANTHER" id="PTHR43742:SF9">
    <property type="entry name" value="TETRATHIONATE REDUCTASE SUBUNIT A"/>
    <property type="match status" value="1"/>
</dbReference>
<organism evidence="10 11">
    <name type="scientific">Nitratidesulfovibrio liaohensis</name>
    <dbReference type="NCBI Taxonomy" id="2604158"/>
    <lineage>
        <taxon>Bacteria</taxon>
        <taxon>Pseudomonadati</taxon>
        <taxon>Thermodesulfobacteriota</taxon>
        <taxon>Desulfovibrionia</taxon>
        <taxon>Desulfovibrionales</taxon>
        <taxon>Desulfovibrionaceae</taxon>
        <taxon>Nitratidesulfovibrio</taxon>
    </lineage>
</organism>
<reference evidence="10" key="1">
    <citation type="submission" date="2023-09" db="EMBL/GenBank/DDBJ databases">
        <authorList>
            <consortium name="CW5 consortium"/>
            <person name="Lu C.-W."/>
        </authorList>
    </citation>
    <scope>NUCLEOTIDE SEQUENCE</scope>
    <source>
        <strain evidence="10">KPS</strain>
    </source>
</reference>
<dbReference type="PANTHER" id="PTHR43742">
    <property type="entry name" value="TRIMETHYLAMINE-N-OXIDE REDUCTASE"/>
    <property type="match status" value="1"/>
</dbReference>
<protein>
    <submittedName>
        <fullName evidence="10">Molybdopterin-dependent oxidoreductase</fullName>
    </submittedName>
</protein>
<proteinExistence type="inferred from homology"/>
<keyword evidence="6" id="KW-0560">Oxidoreductase</keyword>
<evidence type="ECO:0000313" key="11">
    <source>
        <dbReference type="Proteomes" id="UP001180616"/>
    </source>
</evidence>
<evidence type="ECO:0000256" key="2">
    <source>
        <dbReference type="ARBA" id="ARBA00022485"/>
    </source>
</evidence>
<dbReference type="EMBL" id="CP133659">
    <property type="protein sequence ID" value="WMW65031.1"/>
    <property type="molecule type" value="Genomic_DNA"/>
</dbReference>
<dbReference type="InterPro" id="IPR006656">
    <property type="entry name" value="Mopterin_OxRdtase"/>
</dbReference>
<dbReference type="SUPFAM" id="SSF50692">
    <property type="entry name" value="ADC-like"/>
    <property type="match status" value="1"/>
</dbReference>
<evidence type="ECO:0000256" key="5">
    <source>
        <dbReference type="ARBA" id="ARBA00022729"/>
    </source>
</evidence>
<evidence type="ECO:0000313" key="10">
    <source>
        <dbReference type="EMBL" id="WMW65031.1"/>
    </source>
</evidence>
<evidence type="ECO:0000256" key="3">
    <source>
        <dbReference type="ARBA" id="ARBA00022505"/>
    </source>
</evidence>
<keyword evidence="8" id="KW-0411">Iron-sulfur</keyword>
<dbReference type="PROSITE" id="PS51318">
    <property type="entry name" value="TAT"/>
    <property type="match status" value="1"/>
</dbReference>
<evidence type="ECO:0000256" key="4">
    <source>
        <dbReference type="ARBA" id="ARBA00022723"/>
    </source>
</evidence>
<dbReference type="Gene3D" id="2.40.40.20">
    <property type="match status" value="1"/>
</dbReference>
<feature type="domain" description="4Fe-4S Mo/W bis-MGD-type" evidence="9">
    <location>
        <begin position="50"/>
        <end position="105"/>
    </location>
</feature>
<evidence type="ECO:0000256" key="7">
    <source>
        <dbReference type="ARBA" id="ARBA00023004"/>
    </source>
</evidence>
<dbReference type="InterPro" id="IPR053557">
    <property type="entry name" value="Molybdopterin-Qrc_component"/>
</dbReference>
<gene>
    <name evidence="10" type="ORF">KPS_003121</name>
</gene>
<dbReference type="InterPro" id="IPR006311">
    <property type="entry name" value="TAT_signal"/>
</dbReference>
<evidence type="ECO:0000256" key="1">
    <source>
        <dbReference type="ARBA" id="ARBA00010312"/>
    </source>
</evidence>